<keyword evidence="1" id="KW-1133">Transmembrane helix</keyword>
<dbReference type="EMBL" id="PEBI01000001">
    <property type="protein sequence ID" value="PJM73822.1"/>
    <property type="molecule type" value="Genomic_DNA"/>
</dbReference>
<accession>A0A2M9HAI0</accession>
<reference evidence="2 3" key="1">
    <citation type="submission" date="2017-10" db="EMBL/GenBank/DDBJ databases">
        <title>Draft genome sequences of strains TRE 1, TRE 9, TRE H and TRI 7, isolated from tamarins, belonging to four potential novel Bifidobacterium species.</title>
        <authorList>
            <person name="Mattarelli P."/>
            <person name="Modesto M."/>
            <person name="Puglisi E."/>
            <person name="Morelli L."/>
            <person name="Spezio C."/>
            <person name="Bonetti A."/>
            <person name="Sandri C."/>
        </authorList>
    </citation>
    <scope>NUCLEOTIDE SEQUENCE [LARGE SCALE GENOMIC DNA]</scope>
    <source>
        <strain evidence="3">TRE1</strain>
    </source>
</reference>
<evidence type="ECO:0000313" key="3">
    <source>
        <dbReference type="Proteomes" id="UP000229095"/>
    </source>
</evidence>
<dbReference type="AlphaFoldDB" id="A0A2M9HAI0"/>
<evidence type="ECO:0000256" key="1">
    <source>
        <dbReference type="SAM" id="Phobius"/>
    </source>
</evidence>
<sequence length="179" mass="19771">MENWWFAPLIIGITVIPSMGLIIAGVVVEALHRRKANRCTAVTNGTVIGYRFLGGVNMKPVIGYRVNGRDYRVARQFRAYAGVEKNVPWDPYNDSGAYVSDNDVLHVPTRMVTNLRAMAQQLWPLGSPMPVYYDPADPSKAFAHHVNKRMSMVAIVLCATGAGTLAILLPFTLLVLTQL</sequence>
<evidence type="ECO:0008006" key="4">
    <source>
        <dbReference type="Google" id="ProtNLM"/>
    </source>
</evidence>
<keyword evidence="1" id="KW-0812">Transmembrane</keyword>
<keyword evidence="3" id="KW-1185">Reference proteome</keyword>
<dbReference type="RefSeq" id="WP_100509968.1">
    <property type="nucleotide sequence ID" value="NZ_PEBI01000001.1"/>
</dbReference>
<protein>
    <recommendedName>
        <fullName evidence="4">DUF3592 domain-containing protein</fullName>
    </recommendedName>
</protein>
<feature type="transmembrane region" description="Helical" evidence="1">
    <location>
        <begin position="152"/>
        <end position="176"/>
    </location>
</feature>
<proteinExistence type="predicted"/>
<organism evidence="2 3">
    <name type="scientific">Bifidobacterium primatium</name>
    <dbReference type="NCBI Taxonomy" id="2045438"/>
    <lineage>
        <taxon>Bacteria</taxon>
        <taxon>Bacillati</taxon>
        <taxon>Actinomycetota</taxon>
        <taxon>Actinomycetes</taxon>
        <taxon>Bifidobacteriales</taxon>
        <taxon>Bifidobacteriaceae</taxon>
        <taxon>Bifidobacterium</taxon>
    </lineage>
</organism>
<evidence type="ECO:0000313" key="2">
    <source>
        <dbReference type="EMBL" id="PJM73822.1"/>
    </source>
</evidence>
<feature type="transmembrane region" description="Helical" evidence="1">
    <location>
        <begin position="6"/>
        <end position="28"/>
    </location>
</feature>
<keyword evidence="1" id="KW-0472">Membrane</keyword>
<comment type="caution">
    <text evidence="2">The sequence shown here is derived from an EMBL/GenBank/DDBJ whole genome shotgun (WGS) entry which is preliminary data.</text>
</comment>
<dbReference type="Proteomes" id="UP000229095">
    <property type="component" value="Unassembled WGS sequence"/>
</dbReference>
<name>A0A2M9HAI0_9BIFI</name>
<gene>
    <name evidence="2" type="ORF">CS006_01210</name>
</gene>
<dbReference type="OrthoDB" id="2225958at2"/>